<keyword evidence="2" id="KW-0687">Ribonucleoprotein</keyword>
<protein>
    <submittedName>
        <fullName evidence="3">30s ribosomal protein s18</fullName>
    </submittedName>
</protein>
<dbReference type="PRINTS" id="PR00974">
    <property type="entry name" value="RIBOSOMALS18"/>
</dbReference>
<dbReference type="GO" id="GO:1990904">
    <property type="term" value="C:ribonucleoprotein complex"/>
    <property type="evidence" value="ECO:0007669"/>
    <property type="project" value="UniProtKB-KW"/>
</dbReference>
<dbReference type="NCBIfam" id="TIGR00165">
    <property type="entry name" value="S18"/>
    <property type="match status" value="1"/>
</dbReference>
<dbReference type="GO" id="GO:0005840">
    <property type="term" value="C:ribosome"/>
    <property type="evidence" value="ECO:0007669"/>
    <property type="project" value="UniProtKB-KW"/>
</dbReference>
<name>T1D8Y1_9ZZZZ</name>
<dbReference type="Pfam" id="PF01084">
    <property type="entry name" value="Ribosomal_S18"/>
    <property type="match status" value="1"/>
</dbReference>
<reference evidence="3" key="1">
    <citation type="submission" date="2013-08" db="EMBL/GenBank/DDBJ databases">
        <authorList>
            <person name="Mendez C."/>
            <person name="Richter M."/>
            <person name="Ferrer M."/>
            <person name="Sanchez J."/>
        </authorList>
    </citation>
    <scope>NUCLEOTIDE SEQUENCE</scope>
</reference>
<comment type="caution">
    <text evidence="3">The sequence shown here is derived from an EMBL/GenBank/DDBJ whole genome shotgun (WGS) entry which is preliminary data.</text>
</comment>
<evidence type="ECO:0000256" key="2">
    <source>
        <dbReference type="ARBA" id="ARBA00023274"/>
    </source>
</evidence>
<dbReference type="AlphaFoldDB" id="T1D8Y1"/>
<evidence type="ECO:0000256" key="1">
    <source>
        <dbReference type="ARBA" id="ARBA00022980"/>
    </source>
</evidence>
<dbReference type="EMBL" id="AUZX01001602">
    <property type="protein sequence ID" value="EQD78670.1"/>
    <property type="molecule type" value="Genomic_DNA"/>
</dbReference>
<sequence length="61" mass="6861">MRVAKTSSLGKVYVDYKDVESLKKMLSLNGKILSRTRNGAAAFEQRMITDAIKRARFLGLL</sequence>
<accession>T1D8Y1</accession>
<organism evidence="3">
    <name type="scientific">mine drainage metagenome</name>
    <dbReference type="NCBI Taxonomy" id="410659"/>
    <lineage>
        <taxon>unclassified sequences</taxon>
        <taxon>metagenomes</taxon>
        <taxon>ecological metagenomes</taxon>
    </lineage>
</organism>
<dbReference type="Gene3D" id="4.10.640.10">
    <property type="entry name" value="Ribosomal protein S18"/>
    <property type="match status" value="1"/>
</dbReference>
<keyword evidence="1 3" id="KW-0689">Ribosomal protein</keyword>
<dbReference type="InterPro" id="IPR036870">
    <property type="entry name" value="Ribosomal_bS18_sf"/>
</dbReference>
<dbReference type="InterPro" id="IPR001648">
    <property type="entry name" value="Ribosomal_bS18"/>
</dbReference>
<gene>
    <name evidence="3" type="ORF">B1A_02141</name>
</gene>
<proteinExistence type="predicted"/>
<feature type="non-terminal residue" evidence="3">
    <location>
        <position position="61"/>
    </location>
</feature>
<dbReference type="GO" id="GO:0006412">
    <property type="term" value="P:translation"/>
    <property type="evidence" value="ECO:0007669"/>
    <property type="project" value="InterPro"/>
</dbReference>
<reference evidence="3" key="2">
    <citation type="journal article" date="2014" name="ISME J.">
        <title>Microbial stratification in low pH oxic and suboxic macroscopic growths along an acid mine drainage.</title>
        <authorList>
            <person name="Mendez-Garcia C."/>
            <person name="Mesa V."/>
            <person name="Sprenger R.R."/>
            <person name="Richter M."/>
            <person name="Diez M.S."/>
            <person name="Solano J."/>
            <person name="Bargiela R."/>
            <person name="Golyshina O.V."/>
            <person name="Manteca A."/>
            <person name="Ramos J.L."/>
            <person name="Gallego J.R."/>
            <person name="Llorente I."/>
            <person name="Martins Dos Santos V.A."/>
            <person name="Jensen O.N."/>
            <person name="Pelaez A.I."/>
            <person name="Sanchez J."/>
            <person name="Ferrer M."/>
        </authorList>
    </citation>
    <scope>NUCLEOTIDE SEQUENCE</scope>
</reference>
<dbReference type="SUPFAM" id="SSF46911">
    <property type="entry name" value="Ribosomal protein S18"/>
    <property type="match status" value="1"/>
</dbReference>
<dbReference type="GO" id="GO:0003735">
    <property type="term" value="F:structural constituent of ribosome"/>
    <property type="evidence" value="ECO:0007669"/>
    <property type="project" value="InterPro"/>
</dbReference>
<evidence type="ECO:0000313" key="3">
    <source>
        <dbReference type="EMBL" id="EQD78670.1"/>
    </source>
</evidence>